<keyword evidence="5" id="KW-1185">Reference proteome</keyword>
<dbReference type="Pfam" id="PF13439">
    <property type="entry name" value="Glyco_transf_4"/>
    <property type="match status" value="1"/>
</dbReference>
<dbReference type="InterPro" id="IPR001296">
    <property type="entry name" value="Glyco_trans_1"/>
</dbReference>
<dbReference type="GO" id="GO:0016757">
    <property type="term" value="F:glycosyltransferase activity"/>
    <property type="evidence" value="ECO:0007669"/>
    <property type="project" value="InterPro"/>
</dbReference>
<dbReference type="SUPFAM" id="SSF53756">
    <property type="entry name" value="UDP-Glycosyltransferase/glycogen phosphorylase"/>
    <property type="match status" value="1"/>
</dbReference>
<dbReference type="eggNOG" id="COG0707">
    <property type="taxonomic scope" value="Bacteria"/>
</dbReference>
<dbReference type="GO" id="GO:0009103">
    <property type="term" value="P:lipopolysaccharide biosynthetic process"/>
    <property type="evidence" value="ECO:0007669"/>
    <property type="project" value="TreeGrafter"/>
</dbReference>
<dbReference type="OrthoDB" id="9790710at2"/>
<proteinExistence type="predicted"/>
<dbReference type="AlphaFoldDB" id="I3CJR4"/>
<gene>
    <name evidence="4" type="ORF">BegalDRAFT_3031</name>
</gene>
<reference evidence="4 5" key="1">
    <citation type="submission" date="2011-11" db="EMBL/GenBank/DDBJ databases">
        <title>Improved High-Quality Draft sequence of Beggiatoa alba B18lD.</title>
        <authorList>
            <consortium name="US DOE Joint Genome Institute"/>
            <person name="Lucas S."/>
            <person name="Han J."/>
            <person name="Lapidus A."/>
            <person name="Cheng J.-F."/>
            <person name="Goodwin L."/>
            <person name="Pitluck S."/>
            <person name="Peters L."/>
            <person name="Mikhailova N."/>
            <person name="Held B."/>
            <person name="Detter J.C."/>
            <person name="Han C."/>
            <person name="Tapia R."/>
            <person name="Land M."/>
            <person name="Hauser L."/>
            <person name="Kyrpides N."/>
            <person name="Ivanova N."/>
            <person name="Pagani I."/>
            <person name="Samuel K."/>
            <person name="Teske A."/>
            <person name="Mueller J."/>
            <person name="Woyke T."/>
        </authorList>
    </citation>
    <scope>NUCLEOTIDE SEQUENCE [LARGE SCALE GENOMIC DNA]</scope>
    <source>
        <strain evidence="4 5">B18LD</strain>
    </source>
</reference>
<dbReference type="HOGENOM" id="CLU_009583_11_3_6"/>
<name>I3CJR4_9GAMM</name>
<dbReference type="PANTHER" id="PTHR46401">
    <property type="entry name" value="GLYCOSYLTRANSFERASE WBBK-RELATED"/>
    <property type="match status" value="1"/>
</dbReference>
<protein>
    <submittedName>
        <fullName evidence="4">Glycosyltransferase</fullName>
    </submittedName>
</protein>
<dbReference type="EMBL" id="JH600070">
    <property type="protein sequence ID" value="EIJ43857.1"/>
    <property type="molecule type" value="Genomic_DNA"/>
</dbReference>
<evidence type="ECO:0000259" key="3">
    <source>
        <dbReference type="Pfam" id="PF13439"/>
    </source>
</evidence>
<dbReference type="Pfam" id="PF00534">
    <property type="entry name" value="Glycos_transf_1"/>
    <property type="match status" value="1"/>
</dbReference>
<organism evidence="4 5">
    <name type="scientific">Beggiatoa alba B18LD</name>
    <dbReference type="NCBI Taxonomy" id="395493"/>
    <lineage>
        <taxon>Bacteria</taxon>
        <taxon>Pseudomonadati</taxon>
        <taxon>Pseudomonadota</taxon>
        <taxon>Gammaproteobacteria</taxon>
        <taxon>Thiotrichales</taxon>
        <taxon>Thiotrichaceae</taxon>
        <taxon>Beggiatoa</taxon>
    </lineage>
</organism>
<keyword evidence="1 4" id="KW-0808">Transferase</keyword>
<dbReference type="STRING" id="395493.BegalDRAFT_3031"/>
<accession>I3CJR4</accession>
<evidence type="ECO:0000313" key="5">
    <source>
        <dbReference type="Proteomes" id="UP000005744"/>
    </source>
</evidence>
<feature type="domain" description="Glycosyl transferase family 1" evidence="2">
    <location>
        <begin position="213"/>
        <end position="372"/>
    </location>
</feature>
<evidence type="ECO:0000256" key="1">
    <source>
        <dbReference type="ARBA" id="ARBA00022679"/>
    </source>
</evidence>
<feature type="domain" description="Glycosyltransferase subfamily 4-like N-terminal" evidence="3">
    <location>
        <begin position="16"/>
        <end position="192"/>
    </location>
</feature>
<sequence>MKILIHDYAGHPFQVQLSRALAQRGYTIIHAYCATVEGAKGNLQQQADDPQTLRIVPLKTTQAIQKYNFVKRWQQEREYGHVLAQLIRNEQPTIVLSANTPLEALAIAQQCVKQSNSRFIFWVQDLNGFATYKILKQKLPVVGGLIGKYYMWLEKRLLQRSDAVIVISEDFLPALADYAGQHPNAHVIPNWAPLNELIPTTKRNSWSIEQALADKTVFLYAGMLGFKHNPQLLLALAQHFQPHPDVVIVVISQGIGADWLKTHGASLNNLKILPFQPFEQMSAVLSSADVLMAILEPDAAIYSVPSKILSYVCIGKPLLVAVPDNNLGAKIVNQSQCGKTVHPNDEQSFIQQAQALLDNPIERENMGNNARHYAQQHFAIDAISEQFLKIFKQLGE</sequence>
<dbReference type="CDD" id="cd03794">
    <property type="entry name" value="GT4_WbuB-like"/>
    <property type="match status" value="1"/>
</dbReference>
<dbReference type="InterPro" id="IPR028098">
    <property type="entry name" value="Glyco_trans_4-like_N"/>
</dbReference>
<dbReference type="RefSeq" id="WP_002691407.1">
    <property type="nucleotide sequence ID" value="NZ_JH600070.1"/>
</dbReference>
<dbReference type="Proteomes" id="UP000005744">
    <property type="component" value="Unassembled WGS sequence"/>
</dbReference>
<dbReference type="Gene3D" id="3.40.50.2000">
    <property type="entry name" value="Glycogen Phosphorylase B"/>
    <property type="match status" value="2"/>
</dbReference>
<evidence type="ECO:0000313" key="4">
    <source>
        <dbReference type="EMBL" id="EIJ43857.1"/>
    </source>
</evidence>
<evidence type="ECO:0000259" key="2">
    <source>
        <dbReference type="Pfam" id="PF00534"/>
    </source>
</evidence>
<dbReference type="PANTHER" id="PTHR46401:SF2">
    <property type="entry name" value="GLYCOSYLTRANSFERASE WBBK-RELATED"/>
    <property type="match status" value="1"/>
</dbReference>